<dbReference type="AlphaFoldDB" id="A0A5N6YNT4"/>
<feature type="compositionally biased region" description="Low complexity" evidence="1">
    <location>
        <begin position="34"/>
        <end position="52"/>
    </location>
</feature>
<gene>
    <name evidence="2" type="ORF">BDV24DRAFT_122297</name>
</gene>
<accession>A0A5N6YNT4</accession>
<name>A0A5N6YNT4_9EURO</name>
<feature type="region of interest" description="Disordered" evidence="1">
    <location>
        <begin position="25"/>
        <end position="52"/>
    </location>
</feature>
<sequence>MSSILKYHSFSTLKTTHIINHNLQIDPQTHKSGKPPAKWPKPTTKSPKQSPP</sequence>
<dbReference type="Proteomes" id="UP000325558">
    <property type="component" value="Unassembled WGS sequence"/>
</dbReference>
<organism evidence="2">
    <name type="scientific">Aspergillus arachidicola</name>
    <dbReference type="NCBI Taxonomy" id="656916"/>
    <lineage>
        <taxon>Eukaryota</taxon>
        <taxon>Fungi</taxon>
        <taxon>Dikarya</taxon>
        <taxon>Ascomycota</taxon>
        <taxon>Pezizomycotina</taxon>
        <taxon>Eurotiomycetes</taxon>
        <taxon>Eurotiomycetidae</taxon>
        <taxon>Eurotiales</taxon>
        <taxon>Aspergillaceae</taxon>
        <taxon>Aspergillus</taxon>
        <taxon>Aspergillus subgen. Circumdati</taxon>
    </lineage>
</organism>
<evidence type="ECO:0000256" key="1">
    <source>
        <dbReference type="SAM" id="MobiDB-lite"/>
    </source>
</evidence>
<proteinExistence type="predicted"/>
<dbReference type="EMBL" id="ML737114">
    <property type="protein sequence ID" value="KAE8346838.1"/>
    <property type="molecule type" value="Genomic_DNA"/>
</dbReference>
<reference evidence="2" key="1">
    <citation type="submission" date="2019-04" db="EMBL/GenBank/DDBJ databases">
        <title>Friends and foes A comparative genomics study of 23 Aspergillus species from section Flavi.</title>
        <authorList>
            <consortium name="DOE Joint Genome Institute"/>
            <person name="Kjaerbolling I."/>
            <person name="Vesth T."/>
            <person name="Frisvad J.C."/>
            <person name="Nybo J.L."/>
            <person name="Theobald S."/>
            <person name="Kildgaard S."/>
            <person name="Isbrandt T."/>
            <person name="Kuo A."/>
            <person name="Sato A."/>
            <person name="Lyhne E.K."/>
            <person name="Kogle M.E."/>
            <person name="Wiebenga A."/>
            <person name="Kun R.S."/>
            <person name="Lubbers R.J."/>
            <person name="Makela M.R."/>
            <person name="Barry K."/>
            <person name="Chovatia M."/>
            <person name="Clum A."/>
            <person name="Daum C."/>
            <person name="Haridas S."/>
            <person name="He G."/>
            <person name="LaButti K."/>
            <person name="Lipzen A."/>
            <person name="Mondo S."/>
            <person name="Riley R."/>
            <person name="Salamov A."/>
            <person name="Simmons B.A."/>
            <person name="Magnuson J.K."/>
            <person name="Henrissat B."/>
            <person name="Mortensen U.H."/>
            <person name="Larsen T.O."/>
            <person name="Devries R.P."/>
            <person name="Grigoriev I.V."/>
            <person name="Machida M."/>
            <person name="Baker S.E."/>
            <person name="Andersen M.R."/>
        </authorList>
    </citation>
    <scope>NUCLEOTIDE SEQUENCE</scope>
    <source>
        <strain evidence="2">CBS 117612</strain>
    </source>
</reference>
<protein>
    <submittedName>
        <fullName evidence="2">Uncharacterized protein</fullName>
    </submittedName>
</protein>
<evidence type="ECO:0000313" key="2">
    <source>
        <dbReference type="EMBL" id="KAE8346838.1"/>
    </source>
</evidence>